<feature type="region of interest" description="Disordered" evidence="1">
    <location>
        <begin position="403"/>
        <end position="436"/>
    </location>
</feature>
<evidence type="ECO:0000256" key="1">
    <source>
        <dbReference type="SAM" id="MobiDB-lite"/>
    </source>
</evidence>
<feature type="compositionally biased region" description="Polar residues" evidence="1">
    <location>
        <begin position="379"/>
        <end position="389"/>
    </location>
</feature>
<feature type="region of interest" description="Disordered" evidence="1">
    <location>
        <begin position="359"/>
        <end position="389"/>
    </location>
</feature>
<dbReference type="Proteomes" id="UP001465668">
    <property type="component" value="Unassembled WGS sequence"/>
</dbReference>
<feature type="compositionally biased region" description="Low complexity" evidence="1">
    <location>
        <begin position="421"/>
        <end position="432"/>
    </location>
</feature>
<name>A0ABR2Y789_9PEZI</name>
<evidence type="ECO:0000313" key="3">
    <source>
        <dbReference type="Proteomes" id="UP001465668"/>
    </source>
</evidence>
<protein>
    <submittedName>
        <fullName evidence="2">Uncharacterized protein</fullName>
    </submittedName>
</protein>
<comment type="caution">
    <text evidence="2">The sequence shown here is derived from an EMBL/GenBank/DDBJ whole genome shotgun (WGS) entry which is preliminary data.</text>
</comment>
<gene>
    <name evidence="2" type="ORF">SCAR479_00926</name>
</gene>
<sequence length="532" mass="60406">MAHIYTSYCEPSMQLLDFLITPIVKPQWTAPNSGERFEAPAKRDESWLSIHPDHRNNVRRWKDFNYPLLRIVLKRFLDHQICLYHVPLDSAWLRSDDYDSPSLTPIVNPELVLIDHVNIALRGSATQAGGNQCWFICRRSGRTSGSGQAHDKSNRELLYTQETGNPEHDWEFSAQGHLLVAGLNRYAADFPLEAFNHFNEDGRFSRKIEWALRQIGTVCCFHATPYGFILTPQGAVILQFSGDCSWNPTGPRNQLPSHLTVQYAVIPWDHNKKDILQIPLAMALWALCIIALFNATCIMPDGSRPPLNIWRELDENGIKIHEHIWLKQRNRGHPPGAQLVNTQETRVWPSVRLGLPSTSSYLRRPSMQHSSHRFPNLGSLESSAPIPTSSRLTRTSKWYLHTSNSDQTQLAPEHSRYKLTSSQAAPAASNPPEIRGQMLPQRDVFKVSSASKAPTNVSYGEKMEGVENKLPDPWYSPPGQVAQEKQLSKAAKRKQVTEDADEHVEDAAVPVVSHQPWSTRLRPRKKRPNYRA</sequence>
<keyword evidence="3" id="KW-1185">Reference proteome</keyword>
<dbReference type="EMBL" id="JARVKM010000002">
    <property type="protein sequence ID" value="KAK9782583.1"/>
    <property type="molecule type" value="Genomic_DNA"/>
</dbReference>
<feature type="compositionally biased region" description="Basic residues" evidence="1">
    <location>
        <begin position="521"/>
        <end position="532"/>
    </location>
</feature>
<organism evidence="2 3">
    <name type="scientific">Seiridium cardinale</name>
    <dbReference type="NCBI Taxonomy" id="138064"/>
    <lineage>
        <taxon>Eukaryota</taxon>
        <taxon>Fungi</taxon>
        <taxon>Dikarya</taxon>
        <taxon>Ascomycota</taxon>
        <taxon>Pezizomycotina</taxon>
        <taxon>Sordariomycetes</taxon>
        <taxon>Xylariomycetidae</taxon>
        <taxon>Amphisphaeriales</taxon>
        <taxon>Sporocadaceae</taxon>
        <taxon>Seiridium</taxon>
    </lineage>
</organism>
<evidence type="ECO:0000313" key="2">
    <source>
        <dbReference type="EMBL" id="KAK9782583.1"/>
    </source>
</evidence>
<accession>A0ABR2Y789</accession>
<reference evidence="2 3" key="1">
    <citation type="submission" date="2024-02" db="EMBL/GenBank/DDBJ databases">
        <title>First draft genome assembly of two strains of Seiridium cardinale.</title>
        <authorList>
            <person name="Emiliani G."/>
            <person name="Scali E."/>
        </authorList>
    </citation>
    <scope>NUCLEOTIDE SEQUENCE [LARGE SCALE GENOMIC DNA]</scope>
    <source>
        <strain evidence="2 3">BM-138-000479</strain>
    </source>
</reference>
<proteinExistence type="predicted"/>
<feature type="region of interest" description="Disordered" evidence="1">
    <location>
        <begin position="471"/>
        <end position="532"/>
    </location>
</feature>